<evidence type="ECO:0000313" key="2">
    <source>
        <dbReference type="EMBL" id="TKT94100.1"/>
    </source>
</evidence>
<proteinExistence type="predicted"/>
<dbReference type="Proteomes" id="UP000304900">
    <property type="component" value="Unassembled WGS sequence"/>
</dbReference>
<protein>
    <recommendedName>
        <fullName evidence="4">Outer membrane protein beta-barrel domain-containing protein</fullName>
    </recommendedName>
</protein>
<evidence type="ECO:0000313" key="3">
    <source>
        <dbReference type="Proteomes" id="UP000304900"/>
    </source>
</evidence>
<organism evidence="2 3">
    <name type="scientific">Dyadobacter frigoris</name>
    <dbReference type="NCBI Taxonomy" id="2576211"/>
    <lineage>
        <taxon>Bacteria</taxon>
        <taxon>Pseudomonadati</taxon>
        <taxon>Bacteroidota</taxon>
        <taxon>Cytophagia</taxon>
        <taxon>Cytophagales</taxon>
        <taxon>Spirosomataceae</taxon>
        <taxon>Dyadobacter</taxon>
    </lineage>
</organism>
<sequence>MKKSVLLIIMSLVSLCGNAQEAIEDSKLVYIGLDLVKSLPSYVFPDKYLIRNTVIIEPYVIFPGKDPRKHWVLSGGFAQGTSKIDTTQISQSQKFQGVYIKMAFENQYKRIPLRFGYGPIISFSGFRGKYTFKGPTFGDYTGSFTDDQNFAFGAEAYLAYDLKLNKKLMLRFQIRTTMAVRMSGNISPDYFPGVGITKGLNSFLISPGFSTQLFYKVH</sequence>
<keyword evidence="1" id="KW-0732">Signal</keyword>
<evidence type="ECO:0000256" key="1">
    <source>
        <dbReference type="SAM" id="SignalP"/>
    </source>
</evidence>
<dbReference type="EMBL" id="SZVO01000001">
    <property type="protein sequence ID" value="TKT94100.1"/>
    <property type="molecule type" value="Genomic_DNA"/>
</dbReference>
<evidence type="ECO:0008006" key="4">
    <source>
        <dbReference type="Google" id="ProtNLM"/>
    </source>
</evidence>
<gene>
    <name evidence="2" type="ORF">FDK13_02500</name>
</gene>
<comment type="caution">
    <text evidence="2">The sequence shown here is derived from an EMBL/GenBank/DDBJ whole genome shotgun (WGS) entry which is preliminary data.</text>
</comment>
<feature type="chain" id="PRO_5020613916" description="Outer membrane protein beta-barrel domain-containing protein" evidence="1">
    <location>
        <begin position="20"/>
        <end position="218"/>
    </location>
</feature>
<accession>A0A4U6D9B6</accession>
<feature type="signal peptide" evidence="1">
    <location>
        <begin position="1"/>
        <end position="19"/>
    </location>
</feature>
<keyword evidence="3" id="KW-1185">Reference proteome</keyword>
<dbReference type="AlphaFoldDB" id="A0A4U6D9B6"/>
<dbReference type="OrthoDB" id="944188at2"/>
<dbReference type="RefSeq" id="WP_137338389.1">
    <property type="nucleotide sequence ID" value="NZ_BSQH01000001.1"/>
</dbReference>
<reference evidence="2 3" key="1">
    <citation type="submission" date="2019-05" db="EMBL/GenBank/DDBJ databases">
        <title>Dyadobacter AR-3-8 sp. nov., isolated from arctic soil.</title>
        <authorList>
            <person name="Chaudhary D.K."/>
        </authorList>
    </citation>
    <scope>NUCLEOTIDE SEQUENCE [LARGE SCALE GENOMIC DNA]</scope>
    <source>
        <strain evidence="2 3">AR-3-8</strain>
    </source>
</reference>
<name>A0A4U6D9B6_9BACT</name>